<keyword evidence="1" id="KW-0805">Transcription regulation</keyword>
<dbReference type="PANTHER" id="PTHR30185:SF18">
    <property type="entry name" value="TRANSCRIPTIONAL REGULATOR MTLR"/>
    <property type="match status" value="1"/>
</dbReference>
<dbReference type="Proteomes" id="UP000813384">
    <property type="component" value="Unassembled WGS sequence"/>
</dbReference>
<comment type="caution">
    <text evidence="4">The sequence shown here is derived from an EMBL/GenBank/DDBJ whole genome shotgun (WGS) entry which is preliminary data.</text>
</comment>
<sequence length="477" mass="56704">MRLTQLLSKNQQVQYLVFEYFLHHTQEIALKELAQEIHVSLPTLQKELVSLEEELKAYAPNARLEKNANDDYALILPSDFSVKGFLNHYLQQGLDYQLLASIFKQKNISITKMMIEFQISEASIFRRFKAINQVLTEFDIQIKNKKIIGDENQIRFFFFHFFWHSQTLESLKKRLDPSMSQHLIHILEDHFQRKFSVTEYWKLVLWFEIMSRRFDYREEHRKDFSQVFLTEFNEDEMFKQLKNILARYLSRFAYQSFDSEAIYLYLFLLSEGMYLPEESDTHSPLLLTIFETNRKVAKVIIEDNEMVAHLSPLAQRFLYSLHSRVVFYYGGFDEDFPLFQSLLSDCAPEKLDHCMTIVENQLARHLTTTQWRNLDGSYGFLLEKYQQKIERTKHIGVAIEVSLQANSYLDFLQKELGILPTIDIERAVKERPYQLLLVDEFTDVADYQWEAYCIVTQLPTTFEIERIQQALNQSLPQ</sequence>
<evidence type="ECO:0000259" key="3">
    <source>
        <dbReference type="Pfam" id="PF05043"/>
    </source>
</evidence>
<accession>A0A9E3ZRT2</accession>
<dbReference type="InterPro" id="IPR007737">
    <property type="entry name" value="Mga_HTH"/>
</dbReference>
<dbReference type="InterPro" id="IPR050661">
    <property type="entry name" value="BglG_antiterminators"/>
</dbReference>
<feature type="domain" description="Mga helix-turn-helix" evidence="3">
    <location>
        <begin position="79"/>
        <end position="162"/>
    </location>
</feature>
<dbReference type="AlphaFoldDB" id="A0A9E3ZRT2"/>
<evidence type="ECO:0000313" key="4">
    <source>
        <dbReference type="EMBL" id="MCC9273027.1"/>
    </source>
</evidence>
<reference evidence="4" key="2">
    <citation type="submission" date="2021-11" db="EMBL/GenBank/DDBJ databases">
        <authorList>
            <person name="Gilroy R."/>
        </authorList>
    </citation>
    <scope>NUCLEOTIDE SEQUENCE</scope>
    <source>
        <strain evidence="4">150</strain>
    </source>
</reference>
<proteinExistence type="predicted"/>
<protein>
    <submittedName>
        <fullName evidence="4">Helix-turn-helix domain-containing protein</fullName>
    </submittedName>
</protein>
<keyword evidence="2" id="KW-0804">Transcription</keyword>
<evidence type="ECO:0000256" key="2">
    <source>
        <dbReference type="ARBA" id="ARBA00023163"/>
    </source>
</evidence>
<dbReference type="EMBL" id="JAJJVO010000032">
    <property type="protein sequence ID" value="MCC9273027.1"/>
    <property type="molecule type" value="Genomic_DNA"/>
</dbReference>
<dbReference type="PANTHER" id="PTHR30185">
    <property type="entry name" value="CRYPTIC BETA-GLUCOSIDE BGL OPERON ANTITERMINATOR"/>
    <property type="match status" value="1"/>
</dbReference>
<dbReference type="OrthoDB" id="2198627at2"/>
<evidence type="ECO:0000313" key="5">
    <source>
        <dbReference type="Proteomes" id="UP000813384"/>
    </source>
</evidence>
<reference evidence="4" key="1">
    <citation type="journal article" date="2021" name="PeerJ">
        <title>Extensive microbial diversity within the chicken gut microbiome revealed by metagenomics and culture.</title>
        <authorList>
            <person name="Gilroy R."/>
            <person name="Ravi A."/>
            <person name="Getino M."/>
            <person name="Pursley I."/>
            <person name="Horton D.L."/>
            <person name="Alikhan N.F."/>
            <person name="Baker D."/>
            <person name="Gharbi K."/>
            <person name="Hall N."/>
            <person name="Watson M."/>
            <person name="Adriaenssens E.M."/>
            <person name="Foster-Nyarko E."/>
            <person name="Jarju S."/>
            <person name="Secka A."/>
            <person name="Antonio M."/>
            <person name="Oren A."/>
            <person name="Chaudhuri R.R."/>
            <person name="La Ragione R."/>
            <person name="Hildebrand F."/>
            <person name="Pallen M.J."/>
        </authorList>
    </citation>
    <scope>NUCLEOTIDE SEQUENCE</scope>
    <source>
        <strain evidence="4">150</strain>
    </source>
</reference>
<evidence type="ECO:0000256" key="1">
    <source>
        <dbReference type="ARBA" id="ARBA00023015"/>
    </source>
</evidence>
<dbReference type="InterPro" id="IPR036388">
    <property type="entry name" value="WH-like_DNA-bd_sf"/>
</dbReference>
<name>A0A9E3ZRT2_9ENTE</name>
<dbReference type="RefSeq" id="WP_071875647.1">
    <property type="nucleotide sequence ID" value="NZ_JBHSHF010000018.1"/>
</dbReference>
<organism evidence="4 5">
    <name type="scientific">Enterococcus aquimarinus</name>
    <dbReference type="NCBI Taxonomy" id="328396"/>
    <lineage>
        <taxon>Bacteria</taxon>
        <taxon>Bacillati</taxon>
        <taxon>Bacillota</taxon>
        <taxon>Bacilli</taxon>
        <taxon>Lactobacillales</taxon>
        <taxon>Enterococcaceae</taxon>
        <taxon>Enterococcus</taxon>
    </lineage>
</organism>
<dbReference type="Pfam" id="PF05043">
    <property type="entry name" value="Mga"/>
    <property type="match status" value="1"/>
</dbReference>
<gene>
    <name evidence="4" type="ORF">K8V42_01905</name>
</gene>
<dbReference type="Gene3D" id="1.10.10.10">
    <property type="entry name" value="Winged helix-like DNA-binding domain superfamily/Winged helix DNA-binding domain"/>
    <property type="match status" value="1"/>
</dbReference>